<name>A0A6A4SQF1_SCOMX</name>
<dbReference type="Proteomes" id="UP000438429">
    <property type="component" value="Unassembled WGS sequence"/>
</dbReference>
<evidence type="ECO:0000256" key="1">
    <source>
        <dbReference type="SAM" id="MobiDB-lite"/>
    </source>
</evidence>
<gene>
    <name evidence="2" type="ORF">F2P81_014404</name>
</gene>
<reference evidence="2 3" key="1">
    <citation type="submission" date="2019-06" db="EMBL/GenBank/DDBJ databases">
        <title>Draft genomes of female and male turbot (Scophthalmus maximus).</title>
        <authorList>
            <person name="Xu H."/>
            <person name="Xu X.-W."/>
            <person name="Shao C."/>
            <person name="Chen S."/>
        </authorList>
    </citation>
    <scope>NUCLEOTIDE SEQUENCE [LARGE SCALE GENOMIC DNA]</scope>
    <source>
        <strain evidence="2">Ysfricsl-2016a</strain>
        <tissue evidence="2">Blood</tissue>
    </source>
</reference>
<accession>A0A6A4SQF1</accession>
<dbReference type="AlphaFoldDB" id="A0A6A4SQF1"/>
<feature type="region of interest" description="Disordered" evidence="1">
    <location>
        <begin position="50"/>
        <end position="168"/>
    </location>
</feature>
<sequence length="168" mass="18534">MRSSGGRGQAGERDVAVTSGSGSRGTGSCRLNISRLSVTGVRRSVGVHVLHPPRQSDWTHGNRPAAAGTSPVKRVGRLEIRTWNPEELGSRRTWNPEEPGTRENWIQKNLDPEELGSRGTWNQKNLEPEELGSGGTSNQRNLDPEEPGTRENWIQKNLDPEEPGIQKN</sequence>
<dbReference type="EMBL" id="VEVO01000012">
    <property type="protein sequence ID" value="KAF0034338.1"/>
    <property type="molecule type" value="Genomic_DNA"/>
</dbReference>
<comment type="caution">
    <text evidence="2">The sequence shown here is derived from an EMBL/GenBank/DDBJ whole genome shotgun (WGS) entry which is preliminary data.</text>
</comment>
<evidence type="ECO:0000313" key="3">
    <source>
        <dbReference type="Proteomes" id="UP000438429"/>
    </source>
</evidence>
<feature type="region of interest" description="Disordered" evidence="1">
    <location>
        <begin position="1"/>
        <end position="30"/>
    </location>
</feature>
<evidence type="ECO:0000313" key="2">
    <source>
        <dbReference type="EMBL" id="KAF0034338.1"/>
    </source>
</evidence>
<protein>
    <submittedName>
        <fullName evidence="2">Uncharacterized protein</fullName>
    </submittedName>
</protein>
<proteinExistence type="predicted"/>
<organism evidence="2 3">
    <name type="scientific">Scophthalmus maximus</name>
    <name type="common">Turbot</name>
    <name type="synonym">Psetta maxima</name>
    <dbReference type="NCBI Taxonomy" id="52904"/>
    <lineage>
        <taxon>Eukaryota</taxon>
        <taxon>Metazoa</taxon>
        <taxon>Chordata</taxon>
        <taxon>Craniata</taxon>
        <taxon>Vertebrata</taxon>
        <taxon>Euteleostomi</taxon>
        <taxon>Actinopterygii</taxon>
        <taxon>Neopterygii</taxon>
        <taxon>Teleostei</taxon>
        <taxon>Neoteleostei</taxon>
        <taxon>Acanthomorphata</taxon>
        <taxon>Carangaria</taxon>
        <taxon>Pleuronectiformes</taxon>
        <taxon>Pleuronectoidei</taxon>
        <taxon>Scophthalmidae</taxon>
        <taxon>Scophthalmus</taxon>
    </lineage>
</organism>